<dbReference type="AlphaFoldDB" id="E7G7L9"/>
<feature type="transmembrane region" description="Helical" evidence="1">
    <location>
        <begin position="44"/>
        <end position="66"/>
    </location>
</feature>
<feature type="transmembrane region" description="Helical" evidence="1">
    <location>
        <begin position="159"/>
        <end position="188"/>
    </location>
</feature>
<feature type="transmembrane region" description="Helical" evidence="1">
    <location>
        <begin position="21"/>
        <end position="38"/>
    </location>
</feature>
<dbReference type="STRING" id="100884.GCA_000269565_00950"/>
<dbReference type="Pfam" id="PF06161">
    <property type="entry name" value="DUF975"/>
    <property type="match status" value="1"/>
</dbReference>
<keyword evidence="1" id="KW-0812">Transmembrane</keyword>
<reference evidence="2 3" key="1">
    <citation type="submission" date="2010-12" db="EMBL/GenBank/DDBJ databases">
        <title>The Genome Sequence of Coprobacillus sp. strain 29_1.</title>
        <authorList>
            <consortium name="The Broad Institute Genome Sequencing Platform"/>
            <person name="Earl A."/>
            <person name="Ward D."/>
            <person name="Feldgarden M."/>
            <person name="Gevers D."/>
            <person name="Daigneault M."/>
            <person name="Sibley C.D."/>
            <person name="White A."/>
            <person name="Strauss J."/>
            <person name="Allen-Vercoe E."/>
            <person name="Young S.K."/>
            <person name="Zeng Q."/>
            <person name="Gargeya S."/>
            <person name="Fitzgerald M."/>
            <person name="Haas B."/>
            <person name="Abouelleil A."/>
            <person name="Alvarado L."/>
            <person name="Arachchi H.M."/>
            <person name="Berlin A."/>
            <person name="Brown A."/>
            <person name="Chapman S.B."/>
            <person name="Chen Z."/>
            <person name="Dunbar C."/>
            <person name="Freedman E."/>
            <person name="Gearin G."/>
            <person name="Gellesch M."/>
            <person name="Goldberg J."/>
            <person name="Griggs A."/>
            <person name="Gujja S."/>
            <person name="Heilman E."/>
            <person name="Heiman D."/>
            <person name="Howarth C."/>
            <person name="Larson L."/>
            <person name="Lui A."/>
            <person name="MacDonald P.J.P."/>
            <person name="Mehta T."/>
            <person name="Montmayeur A."/>
            <person name="Murphy C."/>
            <person name="Neiman D."/>
            <person name="Pearson M."/>
            <person name="Priest M."/>
            <person name="Roberts A."/>
            <person name="Saif S."/>
            <person name="Shea T."/>
            <person name="Shenoy N."/>
            <person name="Sisk P."/>
            <person name="Stolte C."/>
            <person name="Sykes S."/>
            <person name="White J."/>
            <person name="Yandava C."/>
            <person name="Nusbaum C."/>
            <person name="Birren B."/>
        </authorList>
    </citation>
    <scope>NUCLEOTIDE SEQUENCE [LARGE SCALE GENOMIC DNA]</scope>
    <source>
        <strain evidence="2 3">29_1</strain>
    </source>
</reference>
<organism evidence="2 3">
    <name type="scientific">Coprobacillus cateniformis</name>
    <dbReference type="NCBI Taxonomy" id="100884"/>
    <lineage>
        <taxon>Bacteria</taxon>
        <taxon>Bacillati</taxon>
        <taxon>Bacillota</taxon>
        <taxon>Erysipelotrichia</taxon>
        <taxon>Erysipelotrichales</taxon>
        <taxon>Coprobacillaceae</taxon>
        <taxon>Coprobacillus</taxon>
    </lineage>
</organism>
<dbReference type="PANTHER" id="PTHR40076:SF1">
    <property type="entry name" value="MEMBRANE PROTEIN"/>
    <property type="match status" value="1"/>
</dbReference>
<gene>
    <name evidence="2" type="ORF">HMPREF9488_00757</name>
</gene>
<proteinExistence type="predicted"/>
<dbReference type="PANTHER" id="PTHR40076">
    <property type="entry name" value="MEMBRANE PROTEIN-RELATED"/>
    <property type="match status" value="1"/>
</dbReference>
<dbReference type="HOGENOM" id="CLU_985947_0_0_9"/>
<keyword evidence="1" id="KW-1133">Transmembrane helix</keyword>
<feature type="transmembrane region" description="Helical" evidence="1">
    <location>
        <begin position="98"/>
        <end position="124"/>
    </location>
</feature>
<dbReference type="RefSeq" id="WP_008787873.1">
    <property type="nucleotide sequence ID" value="NZ_AKCB01000001.1"/>
</dbReference>
<accession>E7G7L9</accession>
<evidence type="ECO:0008006" key="4">
    <source>
        <dbReference type="Google" id="ProtNLM"/>
    </source>
</evidence>
<feature type="transmembrane region" description="Helical" evidence="1">
    <location>
        <begin position="216"/>
        <end position="234"/>
    </location>
</feature>
<protein>
    <recommendedName>
        <fullName evidence="4">Integral membrane protein</fullName>
    </recommendedName>
</protein>
<keyword evidence="3" id="KW-1185">Reference proteome</keyword>
<dbReference type="EMBL" id="ADKX01000011">
    <property type="protein sequence ID" value="EFW05939.1"/>
    <property type="molecule type" value="Genomic_DNA"/>
</dbReference>
<comment type="caution">
    <text evidence="2">The sequence shown here is derived from an EMBL/GenBank/DDBJ whole genome shotgun (WGS) entry which is preliminary data.</text>
</comment>
<dbReference type="Proteomes" id="UP000003157">
    <property type="component" value="Unassembled WGS sequence"/>
</dbReference>
<dbReference type="OrthoDB" id="9784844at2"/>
<sequence>MNISSIKNRAEELLIYCKPQVIHIMTIMLLIGLIPSLFDGSENAFISLISLVLTVIFLPFTHGYIVTTLKVVRNNSAALNDDDAFVGFKRFKDLFPTYLVSGLVLFIIAFILLFIMMFFTILFFGTVLSGIPNIVANAAFSQSGLYNSLFVLIQSAPSLIFVILFLILIMVIVMVIASAFVFAMPYLLEQYHMTTMKALKESFSLMQNHIWDMIKLELSFLGWMILVGFVQGIITELLAFIPVLGVLIASVVSGLVAIYTYLPKFMVSQAIFFEELAYYRYEEPKQRFQGEYQDVE</sequence>
<feature type="transmembrane region" description="Helical" evidence="1">
    <location>
        <begin position="240"/>
        <end position="262"/>
    </location>
</feature>
<dbReference type="InterPro" id="IPR010380">
    <property type="entry name" value="DUF975"/>
</dbReference>
<evidence type="ECO:0000313" key="2">
    <source>
        <dbReference type="EMBL" id="EFW05939.1"/>
    </source>
</evidence>
<keyword evidence="1" id="KW-0472">Membrane</keyword>
<evidence type="ECO:0000256" key="1">
    <source>
        <dbReference type="SAM" id="Phobius"/>
    </source>
</evidence>
<evidence type="ECO:0000313" key="3">
    <source>
        <dbReference type="Proteomes" id="UP000003157"/>
    </source>
</evidence>
<name>E7G7L9_9FIRM</name>
<dbReference type="GeneID" id="78228833"/>
<dbReference type="eggNOG" id="ENOG503308S">
    <property type="taxonomic scope" value="Bacteria"/>
</dbReference>